<accession>A0ABN0FMU0</accession>
<gene>
    <name evidence="1" type="ORF">WQE_16099</name>
</gene>
<organism evidence="1 2">
    <name type="scientific">Paraburkholderia hospita</name>
    <dbReference type="NCBI Taxonomy" id="169430"/>
    <lineage>
        <taxon>Bacteria</taxon>
        <taxon>Pseudomonadati</taxon>
        <taxon>Pseudomonadota</taxon>
        <taxon>Betaproteobacteria</taxon>
        <taxon>Burkholderiales</taxon>
        <taxon>Burkholderiaceae</taxon>
        <taxon>Paraburkholderia</taxon>
    </lineage>
</organism>
<dbReference type="EMBL" id="AKAU01000088">
    <property type="protein sequence ID" value="EIN00015.1"/>
    <property type="molecule type" value="Genomic_DNA"/>
</dbReference>
<reference evidence="1 2" key="1">
    <citation type="journal article" date="2012" name="J. Bacteriol.">
        <title>Draft Genome Sequence of the Soil Bacterium Burkholderia terrae Strain BS001, Which Interacts with Fungal Surface Structures.</title>
        <authorList>
            <person name="Nazir R."/>
            <person name="Hansen M.A."/>
            <person name="Sorensen S."/>
            <person name="van Elsas J.D."/>
        </authorList>
    </citation>
    <scope>NUCLEOTIDE SEQUENCE [LARGE SCALE GENOMIC DNA]</scope>
    <source>
        <strain evidence="1 2">BS001</strain>
    </source>
</reference>
<protein>
    <submittedName>
        <fullName evidence="1">Uncharacterized protein</fullName>
    </submittedName>
</protein>
<dbReference type="Proteomes" id="UP000004980">
    <property type="component" value="Unassembled WGS sequence"/>
</dbReference>
<evidence type="ECO:0000313" key="2">
    <source>
        <dbReference type="Proteomes" id="UP000004980"/>
    </source>
</evidence>
<keyword evidence="2" id="KW-1185">Reference proteome</keyword>
<sequence length="72" mass="7658">MFVGRLQMKVLIDVSVDQIEACSVSVGRAGNAIPEMMQVVAGFSEFVGEIRVASAEQGVDVEEVRLEGNTAS</sequence>
<name>A0ABN0FMU0_9BURK</name>
<comment type="caution">
    <text evidence="1">The sequence shown here is derived from an EMBL/GenBank/DDBJ whole genome shotgun (WGS) entry which is preliminary data.</text>
</comment>
<proteinExistence type="predicted"/>
<evidence type="ECO:0000313" key="1">
    <source>
        <dbReference type="EMBL" id="EIN00015.1"/>
    </source>
</evidence>